<dbReference type="SUPFAM" id="SSF53254">
    <property type="entry name" value="Phosphoglycerate mutase-like"/>
    <property type="match status" value="1"/>
</dbReference>
<comment type="caution">
    <text evidence="15">The sequence shown here is derived from an EMBL/GenBank/DDBJ whole genome shotgun (WGS) entry which is preliminary data.</text>
</comment>
<feature type="signal peptide" evidence="14">
    <location>
        <begin position="1"/>
        <end position="20"/>
    </location>
</feature>
<evidence type="ECO:0000256" key="11">
    <source>
        <dbReference type="ARBA" id="ARBA00043671"/>
    </source>
</evidence>
<comment type="catalytic activity">
    <reaction evidence="13">
        <text>(2R)-2,3-bisphosphoglycerate + H2O = (2R)-2-phosphoglycerate + phosphate</text>
        <dbReference type="Rhea" id="RHEA:27381"/>
        <dbReference type="ChEBI" id="CHEBI:15377"/>
        <dbReference type="ChEBI" id="CHEBI:43474"/>
        <dbReference type="ChEBI" id="CHEBI:58248"/>
        <dbReference type="ChEBI" id="CHEBI:58289"/>
        <dbReference type="EC" id="3.1.3.80"/>
    </reaction>
    <physiologicalReaction direction="left-to-right" evidence="13">
        <dbReference type="Rhea" id="RHEA:27382"/>
    </physiologicalReaction>
</comment>
<keyword evidence="16" id="KW-1185">Reference proteome</keyword>
<evidence type="ECO:0000256" key="4">
    <source>
        <dbReference type="ARBA" id="ARBA00013040"/>
    </source>
</evidence>
<dbReference type="Gene3D" id="3.40.50.1240">
    <property type="entry name" value="Phosphoglycerate mutase-like"/>
    <property type="match status" value="1"/>
</dbReference>
<evidence type="ECO:0000313" key="16">
    <source>
        <dbReference type="Proteomes" id="UP001259832"/>
    </source>
</evidence>
<evidence type="ECO:0000256" key="14">
    <source>
        <dbReference type="SAM" id="SignalP"/>
    </source>
</evidence>
<reference evidence="15" key="1">
    <citation type="submission" date="2023-08" db="EMBL/GenBank/DDBJ databases">
        <title>Reference Genome Resource for the Citrus Pathogen Phytophthora citrophthora.</title>
        <authorList>
            <person name="Moller H."/>
            <person name="Coetzee B."/>
            <person name="Rose L.J."/>
            <person name="Van Niekerk J.M."/>
        </authorList>
    </citation>
    <scope>NUCLEOTIDE SEQUENCE</scope>
    <source>
        <strain evidence="15">STE-U-9442</strain>
    </source>
</reference>
<dbReference type="GO" id="GO:0052745">
    <property type="term" value="F:inositol phosphate phosphatase activity"/>
    <property type="evidence" value="ECO:0007669"/>
    <property type="project" value="TreeGrafter"/>
</dbReference>
<dbReference type="PROSITE" id="PS00616">
    <property type="entry name" value="HIS_ACID_PHOSPHAT_1"/>
    <property type="match status" value="1"/>
</dbReference>
<comment type="catalytic activity">
    <reaction evidence="11">
        <text>1D-myo-inositol 1,2,4,5,6-pentakisphosphate + H2O = 1D-myo-inositol 1,2,5,6-tetrakisphosphate + phosphate</text>
        <dbReference type="Rhea" id="RHEA:77115"/>
        <dbReference type="ChEBI" id="CHEBI:15377"/>
        <dbReference type="ChEBI" id="CHEBI:43474"/>
        <dbReference type="ChEBI" id="CHEBI:57798"/>
        <dbReference type="ChEBI" id="CHEBI:195535"/>
        <dbReference type="EC" id="3.1.3.62"/>
    </reaction>
    <physiologicalReaction direction="left-to-right" evidence="11">
        <dbReference type="Rhea" id="RHEA:77116"/>
    </physiologicalReaction>
</comment>
<dbReference type="PANTHER" id="PTHR20963">
    <property type="entry name" value="MULTIPLE INOSITOL POLYPHOSPHATE PHOSPHATASE-RELATED"/>
    <property type="match status" value="1"/>
</dbReference>
<comment type="catalytic activity">
    <reaction evidence="12">
        <text>1D-myo-inositol hexakisphosphate + H2O = 1D-myo-inositol 1,2,4,5,6-pentakisphosphate + phosphate</text>
        <dbReference type="Rhea" id="RHEA:16989"/>
        <dbReference type="ChEBI" id="CHEBI:15377"/>
        <dbReference type="ChEBI" id="CHEBI:43474"/>
        <dbReference type="ChEBI" id="CHEBI:57798"/>
        <dbReference type="ChEBI" id="CHEBI:58130"/>
        <dbReference type="EC" id="3.1.3.62"/>
    </reaction>
    <physiologicalReaction direction="left-to-right" evidence="12">
        <dbReference type="Rhea" id="RHEA:16990"/>
    </physiologicalReaction>
</comment>
<evidence type="ECO:0000256" key="5">
    <source>
        <dbReference type="ARBA" id="ARBA00018097"/>
    </source>
</evidence>
<dbReference type="GO" id="GO:0034417">
    <property type="term" value="F:bisphosphoglycerate 3-phosphatase activity"/>
    <property type="evidence" value="ECO:0007669"/>
    <property type="project" value="UniProtKB-EC"/>
</dbReference>
<dbReference type="GO" id="GO:0016020">
    <property type="term" value="C:membrane"/>
    <property type="evidence" value="ECO:0007669"/>
    <property type="project" value="UniProtKB-SubCell"/>
</dbReference>
<evidence type="ECO:0000256" key="6">
    <source>
        <dbReference type="ARBA" id="ARBA00022729"/>
    </source>
</evidence>
<dbReference type="GO" id="GO:0003993">
    <property type="term" value="F:acid phosphatase activity"/>
    <property type="evidence" value="ECO:0007669"/>
    <property type="project" value="TreeGrafter"/>
</dbReference>
<dbReference type="EMBL" id="JASMQC010000002">
    <property type="protein sequence ID" value="KAK1947435.1"/>
    <property type="molecule type" value="Genomic_DNA"/>
</dbReference>
<organism evidence="15 16">
    <name type="scientific">Phytophthora citrophthora</name>
    <dbReference type="NCBI Taxonomy" id="4793"/>
    <lineage>
        <taxon>Eukaryota</taxon>
        <taxon>Sar</taxon>
        <taxon>Stramenopiles</taxon>
        <taxon>Oomycota</taxon>
        <taxon>Peronosporomycetes</taxon>
        <taxon>Peronosporales</taxon>
        <taxon>Peronosporaceae</taxon>
        <taxon>Phytophthora</taxon>
    </lineage>
</organism>
<dbReference type="EC" id="3.1.3.62" evidence="4"/>
<dbReference type="AlphaFoldDB" id="A0AAD9LRS5"/>
<keyword evidence="7" id="KW-0378">Hydrolase</keyword>
<dbReference type="EC" id="3.1.3.80" evidence="3"/>
<evidence type="ECO:0000256" key="12">
    <source>
        <dbReference type="ARBA" id="ARBA00043691"/>
    </source>
</evidence>
<dbReference type="Proteomes" id="UP001259832">
    <property type="component" value="Unassembled WGS sequence"/>
</dbReference>
<protein>
    <recommendedName>
        <fullName evidence="5">Multiple inositol polyphosphate phosphatase 1</fullName>
        <ecNumber evidence="4">3.1.3.62</ecNumber>
        <ecNumber evidence="3">3.1.3.80</ecNumber>
    </recommendedName>
    <alternativeName>
        <fullName evidence="9">2,3-bisphosphoglycerate 3-phosphatase</fullName>
    </alternativeName>
</protein>
<evidence type="ECO:0000256" key="3">
    <source>
        <dbReference type="ARBA" id="ARBA00012976"/>
    </source>
</evidence>
<evidence type="ECO:0000256" key="2">
    <source>
        <dbReference type="ARBA" id="ARBA00008422"/>
    </source>
</evidence>
<comment type="similarity">
    <text evidence="2">Belongs to the histidine acid phosphatase family. MINPP1 subfamily.</text>
</comment>
<feature type="chain" id="PRO_5042241050" description="Multiple inositol polyphosphate phosphatase 1" evidence="14">
    <location>
        <begin position="21"/>
        <end position="166"/>
    </location>
</feature>
<accession>A0AAD9LRS5</accession>
<gene>
    <name evidence="15" type="ORF">P3T76_001445</name>
</gene>
<keyword evidence="8" id="KW-0472">Membrane</keyword>
<evidence type="ECO:0000256" key="9">
    <source>
        <dbReference type="ARBA" id="ARBA00031642"/>
    </source>
</evidence>
<evidence type="ECO:0000256" key="1">
    <source>
        <dbReference type="ARBA" id="ARBA00004370"/>
    </source>
</evidence>
<evidence type="ECO:0000313" key="15">
    <source>
        <dbReference type="EMBL" id="KAK1947435.1"/>
    </source>
</evidence>
<proteinExistence type="inferred from homology"/>
<dbReference type="InterPro" id="IPR000560">
    <property type="entry name" value="His_Pase_clade-2"/>
</dbReference>
<comment type="subcellular location">
    <subcellularLocation>
        <location evidence="1">Membrane</location>
    </subcellularLocation>
</comment>
<name>A0AAD9LRS5_9STRA</name>
<dbReference type="Pfam" id="PF00328">
    <property type="entry name" value="His_Phos_2"/>
    <property type="match status" value="1"/>
</dbReference>
<evidence type="ECO:0000256" key="7">
    <source>
        <dbReference type="ARBA" id="ARBA00022801"/>
    </source>
</evidence>
<dbReference type="InterPro" id="IPR033379">
    <property type="entry name" value="Acid_Pase_AS"/>
</dbReference>
<keyword evidence="6 14" id="KW-0732">Signal</keyword>
<evidence type="ECO:0000256" key="10">
    <source>
        <dbReference type="ARBA" id="ARBA00043668"/>
    </source>
</evidence>
<dbReference type="InterPro" id="IPR029033">
    <property type="entry name" value="His_PPase_superfam"/>
</dbReference>
<sequence>MLDKFVVVFIIFVSLPSISADNFSLQSFGTKTKYWDQSDSSLAATLRANISDLAVNASDLELVQLQQVSRHGSRFPTKGNMGEIADLLDKLQLSFSNVIPNWLKNYSLSYNSTDAGELAPTGFAELAGYGSRSRHSVMDSIPVTYNASLFKLAHTSSARTADSAKA</sequence>
<comment type="catalytic activity">
    <reaction evidence="10">
        <text>1D-myo-inositol 1,2,5,6-tetrakisphosphate + H2O = 1D-myo-inositol 1,2,6-trisphosphate + phosphate</text>
        <dbReference type="Rhea" id="RHEA:77119"/>
        <dbReference type="ChEBI" id="CHEBI:15377"/>
        <dbReference type="ChEBI" id="CHEBI:43474"/>
        <dbReference type="ChEBI" id="CHEBI:195535"/>
        <dbReference type="ChEBI" id="CHEBI:195537"/>
        <dbReference type="EC" id="3.1.3.62"/>
    </reaction>
    <physiologicalReaction direction="left-to-right" evidence="10">
        <dbReference type="Rhea" id="RHEA:77120"/>
    </physiologicalReaction>
</comment>
<evidence type="ECO:0000256" key="13">
    <source>
        <dbReference type="ARBA" id="ARBA00043832"/>
    </source>
</evidence>
<dbReference type="PANTHER" id="PTHR20963:SF8">
    <property type="entry name" value="MULTIPLE INOSITOL POLYPHOSPHATE PHOSPHATASE 1"/>
    <property type="match status" value="1"/>
</dbReference>
<evidence type="ECO:0000256" key="8">
    <source>
        <dbReference type="ARBA" id="ARBA00023136"/>
    </source>
</evidence>